<evidence type="ECO:0000259" key="2">
    <source>
        <dbReference type="Pfam" id="PF12552"/>
    </source>
</evidence>
<dbReference type="EMBL" id="PKPP01002909">
    <property type="protein sequence ID" value="PWA72403.1"/>
    <property type="molecule type" value="Genomic_DNA"/>
</dbReference>
<dbReference type="InterPro" id="IPR025486">
    <property type="entry name" value="DUF4378"/>
</dbReference>
<evidence type="ECO:0000256" key="1">
    <source>
        <dbReference type="SAM" id="MobiDB-lite"/>
    </source>
</evidence>
<reference evidence="4 5" key="1">
    <citation type="journal article" date="2018" name="Mol. Plant">
        <title>The genome of Artemisia annua provides insight into the evolution of Asteraceae family and artemisinin biosynthesis.</title>
        <authorList>
            <person name="Shen Q."/>
            <person name="Zhang L."/>
            <person name="Liao Z."/>
            <person name="Wang S."/>
            <person name="Yan T."/>
            <person name="Shi P."/>
            <person name="Liu M."/>
            <person name="Fu X."/>
            <person name="Pan Q."/>
            <person name="Wang Y."/>
            <person name="Lv Z."/>
            <person name="Lu X."/>
            <person name="Zhang F."/>
            <person name="Jiang W."/>
            <person name="Ma Y."/>
            <person name="Chen M."/>
            <person name="Hao X."/>
            <person name="Li L."/>
            <person name="Tang Y."/>
            <person name="Lv G."/>
            <person name="Zhou Y."/>
            <person name="Sun X."/>
            <person name="Brodelius P.E."/>
            <person name="Rose J.K.C."/>
            <person name="Tang K."/>
        </authorList>
    </citation>
    <scope>NUCLEOTIDE SEQUENCE [LARGE SCALE GENOMIC DNA]</scope>
    <source>
        <strain evidence="5">cv. Huhao1</strain>
        <tissue evidence="4">Leaf</tissue>
    </source>
</reference>
<feature type="region of interest" description="Disordered" evidence="1">
    <location>
        <begin position="122"/>
        <end position="149"/>
    </location>
</feature>
<feature type="region of interest" description="Disordered" evidence="1">
    <location>
        <begin position="594"/>
        <end position="659"/>
    </location>
</feature>
<feature type="compositionally biased region" description="Polar residues" evidence="1">
    <location>
        <begin position="77"/>
        <end position="86"/>
    </location>
</feature>
<evidence type="ECO:0000313" key="5">
    <source>
        <dbReference type="Proteomes" id="UP000245207"/>
    </source>
</evidence>
<keyword evidence="5" id="KW-1185">Reference proteome</keyword>
<dbReference type="Pfam" id="PF14309">
    <property type="entry name" value="DUF4378"/>
    <property type="match status" value="1"/>
</dbReference>
<organism evidence="4 5">
    <name type="scientific">Artemisia annua</name>
    <name type="common">Sweet wormwood</name>
    <dbReference type="NCBI Taxonomy" id="35608"/>
    <lineage>
        <taxon>Eukaryota</taxon>
        <taxon>Viridiplantae</taxon>
        <taxon>Streptophyta</taxon>
        <taxon>Embryophyta</taxon>
        <taxon>Tracheophyta</taxon>
        <taxon>Spermatophyta</taxon>
        <taxon>Magnoliopsida</taxon>
        <taxon>eudicotyledons</taxon>
        <taxon>Gunneridae</taxon>
        <taxon>Pentapetalae</taxon>
        <taxon>asterids</taxon>
        <taxon>campanulids</taxon>
        <taxon>Asterales</taxon>
        <taxon>Asteraceae</taxon>
        <taxon>Asteroideae</taxon>
        <taxon>Anthemideae</taxon>
        <taxon>Artemisiinae</taxon>
        <taxon>Artemisia</taxon>
    </lineage>
</organism>
<feature type="compositionally biased region" description="Basic and acidic residues" evidence="1">
    <location>
        <begin position="497"/>
        <end position="515"/>
    </location>
</feature>
<evidence type="ECO:0000313" key="4">
    <source>
        <dbReference type="EMBL" id="PWA72403.1"/>
    </source>
</evidence>
<feature type="compositionally biased region" description="Basic and acidic residues" evidence="1">
    <location>
        <begin position="57"/>
        <end position="72"/>
    </location>
</feature>
<dbReference type="AlphaFoldDB" id="A0A2U1NFX5"/>
<gene>
    <name evidence="4" type="ORF">CTI12_AA270020</name>
</gene>
<proteinExistence type="predicted"/>
<feature type="compositionally biased region" description="Basic and acidic residues" evidence="1">
    <location>
        <begin position="365"/>
        <end position="381"/>
    </location>
</feature>
<accession>A0A2U1NFX5</accession>
<name>A0A2U1NFX5_ARTAN</name>
<dbReference type="OrthoDB" id="1932693at2759"/>
<feature type="domain" description="DUF4378" evidence="3">
    <location>
        <begin position="741"/>
        <end position="896"/>
    </location>
</feature>
<feature type="region of interest" description="Disordered" evidence="1">
    <location>
        <begin position="281"/>
        <end position="381"/>
    </location>
</feature>
<feature type="compositionally biased region" description="Polar residues" evidence="1">
    <location>
        <begin position="649"/>
        <end position="659"/>
    </location>
</feature>
<dbReference type="Proteomes" id="UP000245207">
    <property type="component" value="Unassembled WGS sequence"/>
</dbReference>
<dbReference type="Pfam" id="PF12552">
    <property type="entry name" value="DUF3741"/>
    <property type="match status" value="1"/>
</dbReference>
<dbReference type="PANTHER" id="PTHR46634">
    <property type="entry name" value="M REDUCTASE II SUBUNIT GAMMA, PUTATIVE (DUF3741)-RELATED"/>
    <property type="match status" value="1"/>
</dbReference>
<feature type="compositionally biased region" description="Low complexity" evidence="1">
    <location>
        <begin position="127"/>
        <end position="144"/>
    </location>
</feature>
<feature type="region of interest" description="Disordered" evidence="1">
    <location>
        <begin position="476"/>
        <end position="547"/>
    </location>
</feature>
<protein>
    <submittedName>
        <fullName evidence="4">Uncharacterized protein</fullName>
    </submittedName>
</protein>
<comment type="caution">
    <text evidence="4">The sequence shown here is derived from an EMBL/GenBank/DDBJ whole genome shotgun (WGS) entry which is preliminary data.</text>
</comment>
<dbReference type="STRING" id="35608.A0A2U1NFX5"/>
<feature type="region of interest" description="Disordered" evidence="1">
    <location>
        <begin position="37"/>
        <end position="86"/>
    </location>
</feature>
<dbReference type="PANTHER" id="PTHR46634:SF12">
    <property type="entry name" value="DUF4378 DOMAIN-CONTAINING PROTEIN"/>
    <property type="match status" value="1"/>
</dbReference>
<dbReference type="InterPro" id="IPR022212">
    <property type="entry name" value="DUF3741"/>
</dbReference>
<feature type="compositionally biased region" description="Basic and acidic residues" evidence="1">
    <location>
        <begin position="604"/>
        <end position="613"/>
    </location>
</feature>
<feature type="compositionally biased region" description="Basic residues" evidence="1">
    <location>
        <begin position="594"/>
        <end position="603"/>
    </location>
</feature>
<feature type="compositionally biased region" description="Low complexity" evidence="1">
    <location>
        <begin position="47"/>
        <end position="56"/>
    </location>
</feature>
<feature type="domain" description="DUF3741" evidence="2">
    <location>
        <begin position="199"/>
        <end position="242"/>
    </location>
</feature>
<sequence length="911" mass="101714">MSRYQNDRNRVERPIPGCLGRMVNLFDLNNSVGGNRLLTDRPHYEGSPVSRSQSDVSRSRVADESMNDKIVPDLRNCPSNRRSNGTPIKMLIAHEMSKEEGRKQSSSSNLVAKLMGLEDLPQRQQLSSASCRSNSGRSRSHSGSLDFTQRDHGFLDTEHGEYKDVYEIWQQSCKTYGGSPQKGRFKESKNEKDMALVRETFMEAKRLSTDEKLRQSKQFQDALEVLSSKKDVFLKFLQEPNSLFSKQPNLPSVPPPPDSRRITVLRPSKLVDSHKLTGSVKKNGKQINENGQMGHCNTWDKSTSGVVQPPNGNPSPPTRIVVLKPSSGNPHEMKVAGSPPSSLRTSNDDGFYADPEDSEAPESIEVPKESTFDMSETPRGHRRDETLLSPVFSNGYIGDESSFSKSEIYYAAGNLSDSEVMSPTSRHSWDYINRFDSPYSSSSFSRASYSPESSVCREAKKRLSERWAMMALNGSVQEQRHVRRSSSTLGEMLALSDSKKLAESDEQHKSRERSKGSTSSSTSDLNNGQDADDSPKNLVRSKSVPVSATASDLRFNEVPEFSKSKKEEAKDLTKEKSLKSLSFKGKVSSLFFSKSRKSSKQKSHNADDEHQSSRDIGNAGSQCSNDTVLEDVPGPSQGGFSVTKLETPGNANENQDQPSPISVLDLQFEDDDNTSGYSGNAKLNEHGGDRIKYSLIDKSPLIGSIARTLSWDEPVVGPVTPVHGKASTAPLSPEEEEQECFLYVQTLLSAAKIDRDVQLALFSTRWHSPECPLDPSLREKYMNETNKEPLAISHSKQRHQRSFQKLVFDCVNEALMGGTQKDITLMDHVWNRMKEWISGEERCVWDGGDEDDVAIVVESVVRKEVVRQVWAEHLRLQIDNIKLEIEDKLVEELVEESVLELTGRVILAYTP</sequence>
<evidence type="ECO:0000259" key="3">
    <source>
        <dbReference type="Pfam" id="PF14309"/>
    </source>
</evidence>